<dbReference type="InterPro" id="IPR050086">
    <property type="entry name" value="MetN_ABC_transporter-like"/>
</dbReference>
<dbReference type="InterPro" id="IPR017871">
    <property type="entry name" value="ABC_transporter-like_CS"/>
</dbReference>
<proteinExistence type="inferred from homology"/>
<keyword evidence="7" id="KW-0029">Amino-acid transport</keyword>
<keyword evidence="3" id="KW-1003">Cell membrane</keyword>
<keyword evidence="2" id="KW-0813">Transport</keyword>
<evidence type="ECO:0000256" key="1">
    <source>
        <dbReference type="ARBA" id="ARBA00005417"/>
    </source>
</evidence>
<dbReference type="InterPro" id="IPR003439">
    <property type="entry name" value="ABC_transporter-like_ATP-bd"/>
</dbReference>
<accession>U4KN85</accession>
<dbReference type="AlphaFoldDB" id="U4KN85"/>
<evidence type="ECO:0000256" key="8">
    <source>
        <dbReference type="ARBA" id="ARBA00023136"/>
    </source>
</evidence>
<dbReference type="PANTHER" id="PTHR43166:SF30">
    <property type="entry name" value="METHIONINE IMPORT ATP-BINDING PROTEIN METN"/>
    <property type="match status" value="1"/>
</dbReference>
<dbReference type="Pfam" id="PF00005">
    <property type="entry name" value="ABC_tran"/>
    <property type="match status" value="1"/>
</dbReference>
<dbReference type="GO" id="GO:0006865">
    <property type="term" value="P:amino acid transport"/>
    <property type="evidence" value="ECO:0007669"/>
    <property type="project" value="UniProtKB-KW"/>
</dbReference>
<dbReference type="Proteomes" id="UP000032740">
    <property type="component" value="Chromosome"/>
</dbReference>
<dbReference type="RefSeq" id="WP_026654027.1">
    <property type="nucleotide sequence ID" value="NC_022538.1"/>
</dbReference>
<dbReference type="SMART" id="SM00382">
    <property type="entry name" value="AAA"/>
    <property type="match status" value="1"/>
</dbReference>
<evidence type="ECO:0000256" key="2">
    <source>
        <dbReference type="ARBA" id="ARBA00022448"/>
    </source>
</evidence>
<keyword evidence="6" id="KW-1278">Translocase</keyword>
<dbReference type="InterPro" id="IPR027417">
    <property type="entry name" value="P-loop_NTPase"/>
</dbReference>
<keyword evidence="4" id="KW-0547">Nucleotide-binding</keyword>
<dbReference type="Pfam" id="PF09383">
    <property type="entry name" value="NIL"/>
    <property type="match status" value="1"/>
</dbReference>
<dbReference type="InterPro" id="IPR045865">
    <property type="entry name" value="ACT-like_dom_sf"/>
</dbReference>
<dbReference type="InterPro" id="IPR018449">
    <property type="entry name" value="NIL_domain"/>
</dbReference>
<dbReference type="EMBL" id="FO681347">
    <property type="protein sequence ID" value="CCV63635.1"/>
    <property type="molecule type" value="Genomic_DNA"/>
</dbReference>
<dbReference type="SUPFAM" id="SSF55021">
    <property type="entry name" value="ACT-like"/>
    <property type="match status" value="1"/>
</dbReference>
<dbReference type="GO" id="GO:0005886">
    <property type="term" value="C:plasma membrane"/>
    <property type="evidence" value="ECO:0007669"/>
    <property type="project" value="UniProtKB-ARBA"/>
</dbReference>
<dbReference type="KEGG" id="apal:BN85400580"/>
<dbReference type="PANTHER" id="PTHR43166">
    <property type="entry name" value="AMINO ACID IMPORT ATP-BINDING PROTEIN"/>
    <property type="match status" value="1"/>
</dbReference>
<evidence type="ECO:0000256" key="4">
    <source>
        <dbReference type="ARBA" id="ARBA00022741"/>
    </source>
</evidence>
<organism evidence="10 11">
    <name type="scientific">Alteracholeplasma palmae (strain ATCC 49389 / J233)</name>
    <name type="common">Acholeplasma palmae</name>
    <dbReference type="NCBI Taxonomy" id="1318466"/>
    <lineage>
        <taxon>Bacteria</taxon>
        <taxon>Bacillati</taxon>
        <taxon>Mycoplasmatota</taxon>
        <taxon>Mollicutes</taxon>
        <taxon>Acholeplasmatales</taxon>
        <taxon>Acholeplasmataceae</taxon>
        <taxon>Acholeplasma</taxon>
    </lineage>
</organism>
<dbReference type="SUPFAM" id="SSF52540">
    <property type="entry name" value="P-loop containing nucleoside triphosphate hydrolases"/>
    <property type="match status" value="1"/>
</dbReference>
<dbReference type="Gene3D" id="3.30.70.260">
    <property type="match status" value="1"/>
</dbReference>
<comment type="similarity">
    <text evidence="1">Belongs to the ABC transporter superfamily.</text>
</comment>
<dbReference type="OrthoDB" id="389713at2"/>
<keyword evidence="8" id="KW-0472">Membrane</keyword>
<evidence type="ECO:0000256" key="5">
    <source>
        <dbReference type="ARBA" id="ARBA00022840"/>
    </source>
</evidence>
<protein>
    <submittedName>
        <fullName evidence="10">D-methionine ABC transporter, ATP-binding protein</fullName>
    </submittedName>
</protein>
<dbReference type="GO" id="GO:0005524">
    <property type="term" value="F:ATP binding"/>
    <property type="evidence" value="ECO:0007669"/>
    <property type="project" value="UniProtKB-KW"/>
</dbReference>
<dbReference type="SMART" id="SM00930">
    <property type="entry name" value="NIL"/>
    <property type="match status" value="1"/>
</dbReference>
<evidence type="ECO:0000313" key="10">
    <source>
        <dbReference type="EMBL" id="CCV63635.1"/>
    </source>
</evidence>
<name>U4KN85_ALTPJ</name>
<evidence type="ECO:0000313" key="11">
    <source>
        <dbReference type="Proteomes" id="UP000032740"/>
    </source>
</evidence>
<evidence type="ECO:0000256" key="7">
    <source>
        <dbReference type="ARBA" id="ARBA00022970"/>
    </source>
</evidence>
<dbReference type="GO" id="GO:0016887">
    <property type="term" value="F:ATP hydrolysis activity"/>
    <property type="evidence" value="ECO:0007669"/>
    <property type="project" value="InterPro"/>
</dbReference>
<dbReference type="STRING" id="1318466.BN85400580"/>
<feature type="domain" description="ABC transporter" evidence="9">
    <location>
        <begin position="2"/>
        <end position="241"/>
    </location>
</feature>
<dbReference type="PROSITE" id="PS50893">
    <property type="entry name" value="ABC_TRANSPORTER_2"/>
    <property type="match status" value="1"/>
</dbReference>
<sequence>MIKLENITKTYKLKNKEEFKALDNINLTINEKEVLGIVGYSGAGKSSLLRIINLLIKPTSGRIIVDNKDMLTLKRKELERMRHTIGMVFQNFNLLNQLTVYQNIKLILDISNYTEDKEKRIIEVLTLVNLLDKKDEYPSKLSGGQKQRVGIARAIANKPKYLLCDEITSALDQKTSIEVIELLKDIKEKTDVTIIFITHQIDMVRKICDRVIVMEDGKIVEENKTLDLFISPQSSVSKNLIETDLKLDLNKNENIYRLIYKGNTKETILSDVIKKYQINTSILKAQTIDIKDEVIGYLFIEITGDKTLEAINYLKNNKIEVTQYV</sequence>
<evidence type="ECO:0000259" key="9">
    <source>
        <dbReference type="PROSITE" id="PS50893"/>
    </source>
</evidence>
<evidence type="ECO:0000256" key="6">
    <source>
        <dbReference type="ARBA" id="ARBA00022967"/>
    </source>
</evidence>
<reference evidence="10 11" key="1">
    <citation type="journal article" date="2013" name="J. Mol. Microbiol. Biotechnol.">
        <title>Analysis of the Complete Genomes of Acholeplasma brassicae , A. palmae and A. laidlawii and Their Comparison to the Obligate Parasites from ' Candidatus Phytoplasma'.</title>
        <authorList>
            <person name="Kube M."/>
            <person name="Siewert C."/>
            <person name="Migdoll A.M."/>
            <person name="Duduk B."/>
            <person name="Holz S."/>
            <person name="Rabus R."/>
            <person name="Seemuller E."/>
            <person name="Mitrovic J."/>
            <person name="Muller I."/>
            <person name="Buttner C."/>
            <person name="Reinhardt R."/>
        </authorList>
    </citation>
    <scope>NUCLEOTIDE SEQUENCE [LARGE SCALE GENOMIC DNA]</scope>
    <source>
        <strain evidence="10 11">J233</strain>
    </source>
</reference>
<dbReference type="PROSITE" id="PS00211">
    <property type="entry name" value="ABC_TRANSPORTER_1"/>
    <property type="match status" value="1"/>
</dbReference>
<dbReference type="InterPro" id="IPR003593">
    <property type="entry name" value="AAA+_ATPase"/>
</dbReference>
<dbReference type="FunFam" id="3.40.50.300:FF:000056">
    <property type="entry name" value="Cell division ATP-binding protein FtsE"/>
    <property type="match status" value="1"/>
</dbReference>
<keyword evidence="5 10" id="KW-0067">ATP-binding</keyword>
<dbReference type="Gene3D" id="3.40.50.300">
    <property type="entry name" value="P-loop containing nucleotide triphosphate hydrolases"/>
    <property type="match status" value="1"/>
</dbReference>
<gene>
    <name evidence="10" type="ORF">BN85400580</name>
</gene>
<dbReference type="HOGENOM" id="CLU_000604_1_3_14"/>
<keyword evidence="11" id="KW-1185">Reference proteome</keyword>
<evidence type="ECO:0000256" key="3">
    <source>
        <dbReference type="ARBA" id="ARBA00022475"/>
    </source>
</evidence>